<gene>
    <name evidence="1" type="ORF">MSZNOR_4230</name>
</gene>
<organism evidence="1 2">
    <name type="scientific">Methylocaldum szegediense</name>
    <dbReference type="NCBI Taxonomy" id="73780"/>
    <lineage>
        <taxon>Bacteria</taxon>
        <taxon>Pseudomonadati</taxon>
        <taxon>Pseudomonadota</taxon>
        <taxon>Gammaproteobacteria</taxon>
        <taxon>Methylococcales</taxon>
        <taxon>Methylococcaceae</taxon>
        <taxon>Methylocaldum</taxon>
    </lineage>
</organism>
<dbReference type="EMBL" id="OX458333">
    <property type="protein sequence ID" value="CAI8940553.1"/>
    <property type="molecule type" value="Genomic_DNA"/>
</dbReference>
<protein>
    <submittedName>
        <fullName evidence="1">Uncharacterized protein</fullName>
    </submittedName>
</protein>
<evidence type="ECO:0000313" key="1">
    <source>
        <dbReference type="EMBL" id="CAI8940553.1"/>
    </source>
</evidence>
<evidence type="ECO:0000313" key="2">
    <source>
        <dbReference type="Proteomes" id="UP001162030"/>
    </source>
</evidence>
<keyword evidence="2" id="KW-1185">Reference proteome</keyword>
<name>A0ABM9I7K7_9GAMM</name>
<accession>A0ABM9I7K7</accession>
<proteinExistence type="predicted"/>
<sequence>MIAYSLILSNNLLFTIIHII</sequence>
<dbReference type="Proteomes" id="UP001162030">
    <property type="component" value="Chromosome"/>
</dbReference>
<reference evidence="1 2" key="1">
    <citation type="submission" date="2023-03" db="EMBL/GenBank/DDBJ databases">
        <authorList>
            <person name="Pearce D."/>
        </authorList>
    </citation>
    <scope>NUCLEOTIDE SEQUENCE [LARGE SCALE GENOMIC DNA]</scope>
    <source>
        <strain evidence="1">Msz</strain>
    </source>
</reference>